<organism evidence="2 3">
    <name type="scientific">Termitidicoccus mucosus</name>
    <dbReference type="NCBI Taxonomy" id="1184151"/>
    <lineage>
        <taxon>Bacteria</taxon>
        <taxon>Pseudomonadati</taxon>
        <taxon>Verrucomicrobiota</taxon>
        <taxon>Opitutia</taxon>
        <taxon>Opitutales</taxon>
        <taxon>Opitutaceae</taxon>
        <taxon>Termitidicoccus</taxon>
    </lineage>
</organism>
<keyword evidence="1" id="KW-0732">Signal</keyword>
<dbReference type="OrthoDB" id="1096279at2"/>
<dbReference type="Pfam" id="PF20244">
    <property type="entry name" value="DUF6599"/>
    <property type="match status" value="1"/>
</dbReference>
<dbReference type="AlphaFoldDB" id="A0A178INW7"/>
<feature type="signal peptide" evidence="1">
    <location>
        <begin position="1"/>
        <end position="20"/>
    </location>
</feature>
<dbReference type="RefSeq" id="WP_068768300.1">
    <property type="nucleotide sequence ID" value="NZ_CP109796.1"/>
</dbReference>
<dbReference type="STRING" id="1184151.AW736_00160"/>
<feature type="chain" id="PRO_5008089249" evidence="1">
    <location>
        <begin position="21"/>
        <end position="290"/>
    </location>
</feature>
<dbReference type="EMBL" id="LRRQ01000044">
    <property type="protein sequence ID" value="OAM90909.1"/>
    <property type="molecule type" value="Genomic_DNA"/>
</dbReference>
<accession>A0A178INW7</accession>
<keyword evidence="3" id="KW-1185">Reference proteome</keyword>
<protein>
    <submittedName>
        <fullName evidence="2">Uncharacterized protein</fullName>
    </submittedName>
</protein>
<evidence type="ECO:0000313" key="2">
    <source>
        <dbReference type="EMBL" id="OAM90909.1"/>
    </source>
</evidence>
<comment type="caution">
    <text evidence="2">The sequence shown here is derived from an EMBL/GenBank/DDBJ whole genome shotgun (WGS) entry which is preliminary data.</text>
</comment>
<dbReference type="Proteomes" id="UP000078486">
    <property type="component" value="Unassembled WGS sequence"/>
</dbReference>
<gene>
    <name evidence="2" type="ORF">AW736_00160</name>
</gene>
<reference evidence="2 3" key="1">
    <citation type="submission" date="2016-01" db="EMBL/GenBank/DDBJ databases">
        <title>High potential of lignocellulose degradation of a new Verrucomicrobia species.</title>
        <authorList>
            <person name="Wang Y."/>
            <person name="Shi Y."/>
            <person name="Qiu Z."/>
            <person name="Liu S."/>
            <person name="Yang H."/>
        </authorList>
    </citation>
    <scope>NUCLEOTIDE SEQUENCE [LARGE SCALE GENOMIC DNA]</scope>
    <source>
        <strain evidence="2 3">TSB47</strain>
    </source>
</reference>
<name>A0A178INW7_9BACT</name>
<evidence type="ECO:0000256" key="1">
    <source>
        <dbReference type="SAM" id="SignalP"/>
    </source>
</evidence>
<dbReference type="PROSITE" id="PS51257">
    <property type="entry name" value="PROKAR_LIPOPROTEIN"/>
    <property type="match status" value="1"/>
</dbReference>
<proteinExistence type="predicted"/>
<dbReference type="InterPro" id="IPR046534">
    <property type="entry name" value="DUF6599"/>
</dbReference>
<evidence type="ECO:0000313" key="3">
    <source>
        <dbReference type="Proteomes" id="UP000078486"/>
    </source>
</evidence>
<sequence length="290" mass="31924">MIKKYITLLFLAGCACAARAQTPAELRAMLPPVDGWTLSDKVEVFNRDNLFDRINGAADAFLICNFEEMTTLDYLKDGSKSYVTLQMYRHATPADAFAIYSAERTPDMTFLNIGAEGYRAAGIVYFLSGSMYVKLTTSDESAGTAAMMEKVARALAVKIDAKAALPGLLQVFPAKDKQPRSEVYIVESFMGHKFLHSAYRASYAKDGKEYQLFVIDGKTKAGAEKMLADYLKFAKQPENPTEGLLTVHDRFNGDIPMLWRGRYLFGLVNDSGAQVDAGALLAQVADAARD</sequence>